<evidence type="ECO:0000256" key="2">
    <source>
        <dbReference type="ARBA" id="ARBA00022630"/>
    </source>
</evidence>
<evidence type="ECO:0000313" key="8">
    <source>
        <dbReference type="EMBL" id="KGO49484.1"/>
    </source>
</evidence>
<keyword evidence="9" id="KW-1185">Reference proteome</keyword>
<dbReference type="PANTHER" id="PTHR42973:SF53">
    <property type="entry name" value="FAD-BINDING PCMH-TYPE DOMAIN-CONTAINING PROTEIN-RELATED"/>
    <property type="match status" value="1"/>
</dbReference>
<accession>A0A0A2J2C8</accession>
<evidence type="ECO:0000256" key="3">
    <source>
        <dbReference type="ARBA" id="ARBA00022827"/>
    </source>
</evidence>
<protein>
    <submittedName>
        <fullName evidence="8">FAD linked oxidase, N-terminal</fullName>
    </submittedName>
</protein>
<feature type="chain" id="PRO_5001988816" evidence="6">
    <location>
        <begin position="19"/>
        <end position="784"/>
    </location>
</feature>
<dbReference type="InterPro" id="IPR016169">
    <property type="entry name" value="FAD-bd_PCMH_sub2"/>
</dbReference>
<dbReference type="RefSeq" id="XP_016592897.1">
    <property type="nucleotide sequence ID" value="XM_016742457.1"/>
</dbReference>
<dbReference type="HOGENOM" id="CLU_357558_0_0_1"/>
<gene>
    <name evidence="8" type="ORF">PEX2_051820</name>
</gene>
<feature type="compositionally biased region" description="Basic and acidic residues" evidence="5">
    <location>
        <begin position="671"/>
        <end position="680"/>
    </location>
</feature>
<dbReference type="GO" id="GO:0016491">
    <property type="term" value="F:oxidoreductase activity"/>
    <property type="evidence" value="ECO:0007669"/>
    <property type="project" value="UniProtKB-KW"/>
</dbReference>
<keyword evidence="2" id="KW-0285">Flavoprotein</keyword>
<feature type="domain" description="FAD-binding PCMH-type" evidence="7">
    <location>
        <begin position="82"/>
        <end position="251"/>
    </location>
</feature>
<evidence type="ECO:0000259" key="7">
    <source>
        <dbReference type="PROSITE" id="PS51387"/>
    </source>
</evidence>
<dbReference type="SUPFAM" id="SSF56176">
    <property type="entry name" value="FAD-binding/transporter-associated domain-like"/>
    <property type="match status" value="1"/>
</dbReference>
<comment type="similarity">
    <text evidence="1">Belongs to the oxygen-dependent FAD-linked oxidoreductase family.</text>
</comment>
<dbReference type="Proteomes" id="UP000030143">
    <property type="component" value="Unassembled WGS sequence"/>
</dbReference>
<dbReference type="Gene3D" id="3.30.465.10">
    <property type="match status" value="1"/>
</dbReference>
<organism evidence="8 9">
    <name type="scientific">Penicillium expansum</name>
    <name type="common">Blue mold rot fungus</name>
    <dbReference type="NCBI Taxonomy" id="27334"/>
    <lineage>
        <taxon>Eukaryota</taxon>
        <taxon>Fungi</taxon>
        <taxon>Dikarya</taxon>
        <taxon>Ascomycota</taxon>
        <taxon>Pezizomycotina</taxon>
        <taxon>Eurotiomycetes</taxon>
        <taxon>Eurotiomycetidae</taxon>
        <taxon>Eurotiales</taxon>
        <taxon>Aspergillaceae</taxon>
        <taxon>Penicillium</taxon>
    </lineage>
</organism>
<keyword evidence="3" id="KW-0274">FAD</keyword>
<dbReference type="PANTHER" id="PTHR42973">
    <property type="entry name" value="BINDING OXIDOREDUCTASE, PUTATIVE (AFU_ORTHOLOGUE AFUA_1G17690)-RELATED"/>
    <property type="match status" value="1"/>
</dbReference>
<dbReference type="InterPro" id="IPR016166">
    <property type="entry name" value="FAD-bd_PCMH"/>
</dbReference>
<evidence type="ECO:0000313" key="9">
    <source>
        <dbReference type="Proteomes" id="UP000030143"/>
    </source>
</evidence>
<dbReference type="Pfam" id="PF01565">
    <property type="entry name" value="FAD_binding_4"/>
    <property type="match status" value="1"/>
</dbReference>
<keyword evidence="4" id="KW-0560">Oxidoreductase</keyword>
<feature type="signal peptide" evidence="6">
    <location>
        <begin position="1"/>
        <end position="18"/>
    </location>
</feature>
<feature type="compositionally biased region" description="Basic and acidic residues" evidence="5">
    <location>
        <begin position="651"/>
        <end position="660"/>
    </location>
</feature>
<feature type="region of interest" description="Disordered" evidence="5">
    <location>
        <begin position="642"/>
        <end position="722"/>
    </location>
</feature>
<dbReference type="GO" id="GO:0071949">
    <property type="term" value="F:FAD binding"/>
    <property type="evidence" value="ECO:0007669"/>
    <property type="project" value="InterPro"/>
</dbReference>
<evidence type="ECO:0000256" key="4">
    <source>
        <dbReference type="ARBA" id="ARBA00023002"/>
    </source>
</evidence>
<dbReference type="PROSITE" id="PS51387">
    <property type="entry name" value="FAD_PCMH"/>
    <property type="match status" value="1"/>
</dbReference>
<dbReference type="AlphaFoldDB" id="A0A0A2J2C8"/>
<comment type="caution">
    <text evidence="8">The sequence shown here is derived from an EMBL/GenBank/DDBJ whole genome shotgun (WGS) entry which is preliminary data.</text>
</comment>
<dbReference type="GeneID" id="27677876"/>
<feature type="compositionally biased region" description="Polar residues" evidence="5">
    <location>
        <begin position="681"/>
        <end position="706"/>
    </location>
</feature>
<dbReference type="InterPro" id="IPR050416">
    <property type="entry name" value="FAD-linked_Oxidoreductase"/>
</dbReference>
<dbReference type="EMBL" id="JQFZ01000380">
    <property type="protein sequence ID" value="KGO49484.1"/>
    <property type="molecule type" value="Genomic_DNA"/>
</dbReference>
<name>A0A0A2J2C8_PENEN</name>
<proteinExistence type="inferred from homology"/>
<reference evidence="8 9" key="1">
    <citation type="journal article" date="2015" name="Mol. Plant Microbe Interact.">
        <title>Genome, transcriptome, and functional analyses of Penicillium expansum provide new insights into secondary metabolism and pathogenicity.</title>
        <authorList>
            <person name="Ballester A.R."/>
            <person name="Marcet-Houben M."/>
            <person name="Levin E."/>
            <person name="Sela N."/>
            <person name="Selma-Lazaro C."/>
            <person name="Carmona L."/>
            <person name="Wisniewski M."/>
            <person name="Droby S."/>
            <person name="Gonzalez-Candelas L."/>
            <person name="Gabaldon T."/>
        </authorList>
    </citation>
    <scope>NUCLEOTIDE SEQUENCE [LARGE SCALE GENOMIC DNA]</scope>
    <source>
        <strain evidence="8 9">MD-8</strain>
    </source>
</reference>
<dbReference type="STRING" id="27334.A0A0A2J2C8"/>
<evidence type="ECO:0000256" key="6">
    <source>
        <dbReference type="SAM" id="SignalP"/>
    </source>
</evidence>
<evidence type="ECO:0000256" key="5">
    <source>
        <dbReference type="SAM" id="MobiDB-lite"/>
    </source>
</evidence>
<keyword evidence="6" id="KW-0732">Signal</keyword>
<dbReference type="InterPro" id="IPR006094">
    <property type="entry name" value="Oxid_FAD_bind_N"/>
</dbReference>
<dbReference type="InterPro" id="IPR036318">
    <property type="entry name" value="FAD-bd_PCMH-like_sf"/>
</dbReference>
<dbReference type="VEuPathDB" id="FungiDB:PEXP_046360"/>
<sequence length="784" mass="85335">MQLLLPLVGLSISGLVHASVSSAGASATVTGFLSTSSGTLQVPNGASCACTELSQSMPKNVIFPGSGNYTTQTIDNYWDIRANLSPACVFVPNTAAEVSQAVKVIGACNAQFAVRGGGHMNYPGANNIDAGVLIALSNLNSVNVKSNTVEVGPGLNWYQVYSALEPHGRVCIGGRMKTIGVPGLSLIGGFHYFNNKYGYAMDNVVTYDVVLGNGTQITVNKNSHSDLFWALKGGANNFGIVTKFELKTFAIPKVSTTIQVFNETNIPQYLSAVCEAAKLDDKDPIAAGMIATIAYNATTKVAQGSVLGVQEGVSSPPSQFANFTKIPAVQRIHNVTTIKPWANALDSPKQMFRVQFSHKTMKPDAKVLLSIYEAWKAAVDKIADVQGLYPTFVTNVMSPTSIRVAKTNGVGNVWGLEEEPLIIWQFSTGWALAQDDIRMEGWSRQLAEHLHTINKELGISSEFVYMGDAGEWQDPYAGFPSENVARMREIRSSYDPAGVFSTLSWGGFKLVHAQSIARVWTHFYPNCPGEAFSKLDTYENYQESAPSQDITVDSCKNFAVPSYEHNLVSAISVDAELLFHNHDLPFLEGGSGCNITVHEVPGCIDPPLISKEIQNGVEVSQCEPRQLVAYSQVWVNLVCDSDSPLHSENTPTKENKKVDTEQSTPTSEPDAPVRAEKQTSVEDISNIQTPGSNSDSWRSSQVMQNQREPEQESRVNNAGHAESDRIIHQTMELLKNKTSHIVSGKHHAPHLNVTLHHNGTAPGNHTVMSRRRLSVLRNRATRFV</sequence>
<evidence type="ECO:0000256" key="1">
    <source>
        <dbReference type="ARBA" id="ARBA00005466"/>
    </source>
</evidence>